<evidence type="ECO:0000313" key="2">
    <source>
        <dbReference type="EMBL" id="WOO40129.1"/>
    </source>
</evidence>
<evidence type="ECO:0000256" key="1">
    <source>
        <dbReference type="SAM" id="SignalP"/>
    </source>
</evidence>
<dbReference type="KEGG" id="puo:RZN69_16025"/>
<reference evidence="2 3" key="1">
    <citation type="submission" date="2023-10" db="EMBL/GenBank/DDBJ databases">
        <title>Rubellicoccus peritrichatus gen. nov., sp. nov., isolated from an algae of coral reef tank.</title>
        <authorList>
            <person name="Luo J."/>
        </authorList>
    </citation>
    <scope>NUCLEOTIDE SEQUENCE [LARGE SCALE GENOMIC DNA]</scope>
    <source>
        <strain evidence="2 3">CR14</strain>
    </source>
</reference>
<dbReference type="AlphaFoldDB" id="A0AAQ3LDK4"/>
<feature type="signal peptide" evidence="1">
    <location>
        <begin position="1"/>
        <end position="20"/>
    </location>
</feature>
<gene>
    <name evidence="2" type="ORF">RZN69_16025</name>
</gene>
<accession>A0AAQ3LDK4</accession>
<keyword evidence="3" id="KW-1185">Reference proteome</keyword>
<name>A0AAQ3LDK4_9BACT</name>
<feature type="chain" id="PRO_5043053391" evidence="1">
    <location>
        <begin position="21"/>
        <end position="369"/>
    </location>
</feature>
<dbReference type="Gene3D" id="2.60.120.1350">
    <property type="entry name" value="Protein of unknown function DUF4465"/>
    <property type="match status" value="1"/>
</dbReference>
<dbReference type="Pfam" id="PF14717">
    <property type="entry name" value="DUF4465"/>
    <property type="match status" value="1"/>
</dbReference>
<sequence>MYKTIQTTLAALTMCSLANAFVIDFESADLPADSFDTGPIATGETTETENPFGSDGLLITTTGTFDFLGGVSFSNVFNLYENPPGTESTTYWNGFALSNVVDTTTPGIPNQYAVITGGGFERGSGVVEGSNYGVVYNPSQGSAVIEIPEELGGLQGIMITNTTYAYLSMANGDSFAKQFEQGDWFQLNIIALDDEDNVAGSTNIFLADFRSSNPDDHYILDEWNYVRLDQFGDATTKLQFQLYSSDTGQFGMNTPAYFAVDDLLLTATAFAGADPLTENWNASGWFGQYYDAELPWVYHETLEWIYLDPTSIPSDVEFWTELWGWVSTSAEAYPWVYQFDTGEWLYYFEGSSEPWVYYDSGTNEVVEVD</sequence>
<dbReference type="InterPro" id="IPR027828">
    <property type="entry name" value="DUF4465"/>
</dbReference>
<organism evidence="2 3">
    <name type="scientific">Rubellicoccus peritrichatus</name>
    <dbReference type="NCBI Taxonomy" id="3080537"/>
    <lineage>
        <taxon>Bacteria</taxon>
        <taxon>Pseudomonadati</taxon>
        <taxon>Verrucomicrobiota</taxon>
        <taxon>Opitutia</taxon>
        <taxon>Puniceicoccales</taxon>
        <taxon>Cerasicoccaceae</taxon>
        <taxon>Rubellicoccus</taxon>
    </lineage>
</organism>
<dbReference type="Proteomes" id="UP001304300">
    <property type="component" value="Chromosome"/>
</dbReference>
<dbReference type="RefSeq" id="WP_317832246.1">
    <property type="nucleotide sequence ID" value="NZ_CP136920.1"/>
</dbReference>
<dbReference type="EMBL" id="CP136920">
    <property type="protein sequence ID" value="WOO40129.1"/>
    <property type="molecule type" value="Genomic_DNA"/>
</dbReference>
<protein>
    <submittedName>
        <fullName evidence="2">DUF4465 domain-containing protein</fullName>
    </submittedName>
</protein>
<evidence type="ECO:0000313" key="3">
    <source>
        <dbReference type="Proteomes" id="UP001304300"/>
    </source>
</evidence>
<keyword evidence="1" id="KW-0732">Signal</keyword>
<proteinExistence type="predicted"/>